<dbReference type="AlphaFoldDB" id="A0A521DWC5"/>
<proteinExistence type="predicted"/>
<dbReference type="PROSITE" id="PS50056">
    <property type="entry name" value="TYR_PHOSPHATASE_2"/>
    <property type="match status" value="1"/>
</dbReference>
<dbReference type="PROSITE" id="PS00383">
    <property type="entry name" value="TYR_PHOSPHATASE_1"/>
    <property type="match status" value="1"/>
</dbReference>
<protein>
    <submittedName>
        <fullName evidence="2">Tyrosine phosphatase family protein</fullName>
    </submittedName>
</protein>
<dbReference type="RefSeq" id="WP_142718583.1">
    <property type="nucleotide sequence ID" value="NZ_FXTC01000006.1"/>
</dbReference>
<dbReference type="Proteomes" id="UP000316916">
    <property type="component" value="Unassembled WGS sequence"/>
</dbReference>
<dbReference type="SUPFAM" id="SSF52799">
    <property type="entry name" value="(Phosphotyrosine protein) phosphatases II"/>
    <property type="match status" value="1"/>
</dbReference>
<reference evidence="2 3" key="1">
    <citation type="submission" date="2017-05" db="EMBL/GenBank/DDBJ databases">
        <authorList>
            <person name="Varghese N."/>
            <person name="Submissions S."/>
        </authorList>
    </citation>
    <scope>NUCLEOTIDE SEQUENCE [LARGE SCALE GENOMIC DNA]</scope>
    <source>
        <strain evidence="2 3">DSM 29371</strain>
    </source>
</reference>
<dbReference type="EMBL" id="FXTC01000006">
    <property type="protein sequence ID" value="SMO75180.1"/>
    <property type="molecule type" value="Genomic_DNA"/>
</dbReference>
<dbReference type="PROSITE" id="PS51257">
    <property type="entry name" value="PROKAR_LIPOPROTEIN"/>
    <property type="match status" value="1"/>
</dbReference>
<evidence type="ECO:0000313" key="2">
    <source>
        <dbReference type="EMBL" id="SMO75180.1"/>
    </source>
</evidence>
<evidence type="ECO:0000313" key="3">
    <source>
        <dbReference type="Proteomes" id="UP000316916"/>
    </source>
</evidence>
<organism evidence="2 3">
    <name type="scientific">Chryseobacterium rhizoplanae</name>
    <dbReference type="NCBI Taxonomy" id="1609531"/>
    <lineage>
        <taxon>Bacteria</taxon>
        <taxon>Pseudomonadati</taxon>
        <taxon>Bacteroidota</taxon>
        <taxon>Flavobacteriia</taxon>
        <taxon>Flavobacteriales</taxon>
        <taxon>Weeksellaceae</taxon>
        <taxon>Chryseobacterium group</taxon>
        <taxon>Chryseobacterium</taxon>
    </lineage>
</organism>
<keyword evidence="3" id="KW-1185">Reference proteome</keyword>
<sequence>MKKIFIILALSTLACTPENSEDSIETYTSQNSESAYASKGSRPQNWAEKITGTPFNNLYKINDDIYRSEQPGSNGFNYFQQNHIVSILNLREFHKDNIGGTSYTGSLYRVPMNGVIGLNSEIINALRTIKTAPKPIDIHCQYGSDRTGYTVAMYRIVFQNWSKDEAIKEMTQGGYNFHWLTSGELVTYVRNVNIDYIKTQVFN</sequence>
<gene>
    <name evidence="2" type="ORF">SAMN06265171_10693</name>
</gene>
<accession>A0A521DWC5</accession>
<dbReference type="InterPro" id="IPR016130">
    <property type="entry name" value="Tyr_Pase_AS"/>
</dbReference>
<dbReference type="InterPro" id="IPR029021">
    <property type="entry name" value="Prot-tyrosine_phosphatase-like"/>
</dbReference>
<dbReference type="InterPro" id="IPR000387">
    <property type="entry name" value="Tyr_Pase_dom"/>
</dbReference>
<feature type="domain" description="Tyrosine specific protein phosphatases" evidence="1">
    <location>
        <begin position="120"/>
        <end position="170"/>
    </location>
</feature>
<dbReference type="Pfam" id="PF03162">
    <property type="entry name" value="Y_phosphatase2"/>
    <property type="match status" value="1"/>
</dbReference>
<name>A0A521DWC5_9FLAO</name>
<dbReference type="Gene3D" id="3.90.190.10">
    <property type="entry name" value="Protein tyrosine phosphatase superfamily"/>
    <property type="match status" value="1"/>
</dbReference>
<evidence type="ECO:0000259" key="1">
    <source>
        <dbReference type="PROSITE" id="PS50056"/>
    </source>
</evidence>
<dbReference type="InterPro" id="IPR004861">
    <property type="entry name" value="Siw14-like"/>
</dbReference>